<feature type="compositionally biased region" description="Polar residues" evidence="1">
    <location>
        <begin position="107"/>
        <end position="131"/>
    </location>
</feature>
<feature type="compositionally biased region" description="Basic and acidic residues" evidence="1">
    <location>
        <begin position="193"/>
        <end position="212"/>
    </location>
</feature>
<dbReference type="Proteomes" id="UP000595140">
    <property type="component" value="Unassembled WGS sequence"/>
</dbReference>
<feature type="compositionally biased region" description="Basic and acidic residues" evidence="1">
    <location>
        <begin position="148"/>
        <end position="158"/>
    </location>
</feature>
<dbReference type="PANTHER" id="PTHR34222">
    <property type="entry name" value="GAG_PRE-INTEGRS DOMAIN-CONTAINING PROTEIN"/>
    <property type="match status" value="1"/>
</dbReference>
<proteinExistence type="predicted"/>
<dbReference type="PANTHER" id="PTHR34222:SF28">
    <property type="entry name" value="CCHC-TYPE DOMAIN-CONTAINING PROTEIN"/>
    <property type="match status" value="1"/>
</dbReference>
<evidence type="ECO:0008006" key="4">
    <source>
        <dbReference type="Google" id="ProtNLM"/>
    </source>
</evidence>
<accession>A0A484N2G9</accession>
<dbReference type="AlphaFoldDB" id="A0A484N2G9"/>
<evidence type="ECO:0000256" key="1">
    <source>
        <dbReference type="SAM" id="MobiDB-lite"/>
    </source>
</evidence>
<protein>
    <recommendedName>
        <fullName evidence="4">CCHC-type domain-containing protein</fullName>
    </recommendedName>
</protein>
<evidence type="ECO:0000313" key="2">
    <source>
        <dbReference type="EMBL" id="VFQ95260.1"/>
    </source>
</evidence>
<name>A0A484N2G9_9ASTE</name>
<gene>
    <name evidence="2" type="ORF">CCAM_LOCUS37036</name>
</gene>
<keyword evidence="3" id="KW-1185">Reference proteome</keyword>
<reference evidence="2 3" key="1">
    <citation type="submission" date="2018-04" db="EMBL/GenBank/DDBJ databases">
        <authorList>
            <person name="Vogel A."/>
        </authorList>
    </citation>
    <scope>NUCLEOTIDE SEQUENCE [LARGE SCALE GENOMIC DNA]</scope>
</reference>
<sequence>MEVKEVVCSHCGKTGHDIEACYKLIGYPEGWVYRDQAGRGRGNGRGRGRGAARGGGRSTVAAGRSTVTGGRGEVHAVQGEEKGPSPLPNFEDLTPEQWNAVRHALSLSPTDNTPKLSGETLNGDGSSSSTPIDHFDDDEEVPAEEELDRSMRNGRPEEGGNADELQAVDPVDRFDVHGRPASGQKDGSQGDHTTVDAMDRSYTHGRPFEGKKVGPQGDDETVDRDAENGGPSPRQNGGTQDPTQTVDPVTVPRMAVDRPHSSKHQRTWGVVKGKGVQM</sequence>
<feature type="region of interest" description="Disordered" evidence="1">
    <location>
        <begin position="37"/>
        <end position="93"/>
    </location>
</feature>
<feature type="compositionally biased region" description="Polar residues" evidence="1">
    <location>
        <begin position="233"/>
        <end position="247"/>
    </location>
</feature>
<feature type="compositionally biased region" description="Basic and acidic residues" evidence="1">
    <location>
        <begin position="72"/>
        <end position="83"/>
    </location>
</feature>
<dbReference type="EMBL" id="OOIL02005599">
    <property type="protein sequence ID" value="VFQ95260.1"/>
    <property type="molecule type" value="Genomic_DNA"/>
</dbReference>
<feature type="region of interest" description="Disordered" evidence="1">
    <location>
        <begin position="106"/>
        <end position="278"/>
    </location>
</feature>
<feature type="compositionally biased region" description="Acidic residues" evidence="1">
    <location>
        <begin position="135"/>
        <end position="147"/>
    </location>
</feature>
<evidence type="ECO:0000313" key="3">
    <source>
        <dbReference type="Proteomes" id="UP000595140"/>
    </source>
</evidence>
<organism evidence="2 3">
    <name type="scientific">Cuscuta campestris</name>
    <dbReference type="NCBI Taxonomy" id="132261"/>
    <lineage>
        <taxon>Eukaryota</taxon>
        <taxon>Viridiplantae</taxon>
        <taxon>Streptophyta</taxon>
        <taxon>Embryophyta</taxon>
        <taxon>Tracheophyta</taxon>
        <taxon>Spermatophyta</taxon>
        <taxon>Magnoliopsida</taxon>
        <taxon>eudicotyledons</taxon>
        <taxon>Gunneridae</taxon>
        <taxon>Pentapetalae</taxon>
        <taxon>asterids</taxon>
        <taxon>lamiids</taxon>
        <taxon>Solanales</taxon>
        <taxon>Convolvulaceae</taxon>
        <taxon>Cuscuteae</taxon>
        <taxon>Cuscuta</taxon>
        <taxon>Cuscuta subgen. Grammica</taxon>
        <taxon>Cuscuta sect. Cleistogrammica</taxon>
    </lineage>
</organism>